<evidence type="ECO:0000256" key="5">
    <source>
        <dbReference type="ARBA" id="ARBA00013081"/>
    </source>
</evidence>
<evidence type="ECO:0000256" key="9">
    <source>
        <dbReference type="ARBA" id="ARBA00022912"/>
    </source>
</evidence>
<evidence type="ECO:0000256" key="12">
    <source>
        <dbReference type="ARBA" id="ARBA00047761"/>
    </source>
</evidence>
<evidence type="ECO:0000256" key="6">
    <source>
        <dbReference type="ARBA" id="ARBA00022723"/>
    </source>
</evidence>
<evidence type="ECO:0000256" key="13">
    <source>
        <dbReference type="ARBA" id="ARBA00048336"/>
    </source>
</evidence>
<dbReference type="OrthoDB" id="10264738at2759"/>
<comment type="cofactor">
    <cofactor evidence="2">
        <name>Mg(2+)</name>
        <dbReference type="ChEBI" id="CHEBI:18420"/>
    </cofactor>
</comment>
<comment type="caution">
    <text evidence="17">The sequence shown here is derived from an EMBL/GenBank/DDBJ whole genome shotgun (WGS) entry which is preliminary data.</text>
</comment>
<dbReference type="Proteomes" id="UP000187209">
    <property type="component" value="Unassembled WGS sequence"/>
</dbReference>
<dbReference type="PROSITE" id="PS51746">
    <property type="entry name" value="PPM_2"/>
    <property type="match status" value="1"/>
</dbReference>
<dbReference type="SUPFAM" id="SSF81606">
    <property type="entry name" value="PP2C-like"/>
    <property type="match status" value="1"/>
</dbReference>
<evidence type="ECO:0000256" key="4">
    <source>
        <dbReference type="ARBA" id="ARBA00006702"/>
    </source>
</evidence>
<keyword evidence="8" id="KW-0460">Magnesium</keyword>
<evidence type="ECO:0000256" key="10">
    <source>
        <dbReference type="ARBA" id="ARBA00023136"/>
    </source>
</evidence>
<evidence type="ECO:0000256" key="7">
    <source>
        <dbReference type="ARBA" id="ARBA00022801"/>
    </source>
</evidence>
<evidence type="ECO:0000259" key="16">
    <source>
        <dbReference type="PROSITE" id="PS51746"/>
    </source>
</evidence>
<dbReference type="CDD" id="cd00143">
    <property type="entry name" value="PP2Cc"/>
    <property type="match status" value="1"/>
</dbReference>
<keyword evidence="6" id="KW-0479">Metal-binding</keyword>
<keyword evidence="7 14" id="KW-0378">Hydrolase</keyword>
<evidence type="ECO:0000256" key="8">
    <source>
        <dbReference type="ARBA" id="ARBA00022842"/>
    </source>
</evidence>
<evidence type="ECO:0000256" key="1">
    <source>
        <dbReference type="ARBA" id="ARBA00001936"/>
    </source>
</evidence>
<evidence type="ECO:0000256" key="2">
    <source>
        <dbReference type="ARBA" id="ARBA00001946"/>
    </source>
</evidence>
<dbReference type="EMBL" id="MPUH01000128">
    <property type="protein sequence ID" value="OMJ89327.1"/>
    <property type="molecule type" value="Genomic_DNA"/>
</dbReference>
<dbReference type="Pfam" id="PF00481">
    <property type="entry name" value="PP2C"/>
    <property type="match status" value="1"/>
</dbReference>
<evidence type="ECO:0000313" key="17">
    <source>
        <dbReference type="EMBL" id="OMJ89327.1"/>
    </source>
</evidence>
<dbReference type="InterPro" id="IPR000222">
    <property type="entry name" value="PP2C_BS"/>
</dbReference>
<accession>A0A1R2CK00</accession>
<reference evidence="17 18" key="1">
    <citation type="submission" date="2016-11" db="EMBL/GenBank/DDBJ databases">
        <title>The macronuclear genome of Stentor coeruleus: a giant cell with tiny introns.</title>
        <authorList>
            <person name="Slabodnick M."/>
            <person name="Ruby J.G."/>
            <person name="Reiff S.B."/>
            <person name="Swart E.C."/>
            <person name="Gosai S."/>
            <person name="Prabakaran S."/>
            <person name="Witkowska E."/>
            <person name="Larue G.E."/>
            <person name="Fisher S."/>
            <person name="Freeman R.M."/>
            <person name="Gunawardena J."/>
            <person name="Chu W."/>
            <person name="Stover N.A."/>
            <person name="Gregory B.D."/>
            <person name="Nowacki M."/>
            <person name="Derisi J."/>
            <person name="Roy S.W."/>
            <person name="Marshall W.F."/>
            <person name="Sood P."/>
        </authorList>
    </citation>
    <scope>NUCLEOTIDE SEQUENCE [LARGE SCALE GENOMIC DNA]</scope>
    <source>
        <strain evidence="17">WM001</strain>
    </source>
</reference>
<comment type="subcellular location">
    <subcellularLocation>
        <location evidence="3">Membrane</location>
        <topology evidence="3">Peripheral membrane protein</topology>
    </subcellularLocation>
</comment>
<dbReference type="PANTHER" id="PTHR13832:SF803">
    <property type="entry name" value="PROTEIN PHOSPHATASE 1G"/>
    <property type="match status" value="1"/>
</dbReference>
<proteinExistence type="inferred from homology"/>
<evidence type="ECO:0000256" key="11">
    <source>
        <dbReference type="ARBA" id="ARBA00023211"/>
    </source>
</evidence>
<feature type="domain" description="PPM-type phosphatase" evidence="16">
    <location>
        <begin position="78"/>
        <end position="367"/>
    </location>
</feature>
<protein>
    <recommendedName>
        <fullName evidence="5">protein-serine/threonine phosphatase</fullName>
        <ecNumber evidence="5">3.1.3.16</ecNumber>
    </recommendedName>
</protein>
<dbReference type="GO" id="GO:0004722">
    <property type="term" value="F:protein serine/threonine phosphatase activity"/>
    <property type="evidence" value="ECO:0007669"/>
    <property type="project" value="UniProtKB-EC"/>
</dbReference>
<feature type="compositionally biased region" description="Basic and acidic residues" evidence="15">
    <location>
        <begin position="8"/>
        <end position="18"/>
    </location>
</feature>
<dbReference type="PANTHER" id="PTHR13832">
    <property type="entry name" value="PROTEIN PHOSPHATASE 2C"/>
    <property type="match status" value="1"/>
</dbReference>
<comment type="catalytic activity">
    <reaction evidence="12">
        <text>O-phospho-L-seryl-[protein] + H2O = L-seryl-[protein] + phosphate</text>
        <dbReference type="Rhea" id="RHEA:20629"/>
        <dbReference type="Rhea" id="RHEA-COMP:9863"/>
        <dbReference type="Rhea" id="RHEA-COMP:11604"/>
        <dbReference type="ChEBI" id="CHEBI:15377"/>
        <dbReference type="ChEBI" id="CHEBI:29999"/>
        <dbReference type="ChEBI" id="CHEBI:43474"/>
        <dbReference type="ChEBI" id="CHEBI:83421"/>
        <dbReference type="EC" id="3.1.3.16"/>
    </reaction>
</comment>
<dbReference type="GO" id="GO:0046872">
    <property type="term" value="F:metal ion binding"/>
    <property type="evidence" value="ECO:0007669"/>
    <property type="project" value="UniProtKB-KW"/>
</dbReference>
<evidence type="ECO:0000256" key="3">
    <source>
        <dbReference type="ARBA" id="ARBA00004170"/>
    </source>
</evidence>
<comment type="cofactor">
    <cofactor evidence="1">
        <name>Mn(2+)</name>
        <dbReference type="ChEBI" id="CHEBI:29035"/>
    </cofactor>
</comment>
<dbReference type="Gene3D" id="3.60.40.10">
    <property type="entry name" value="PPM-type phosphatase domain"/>
    <property type="match status" value="1"/>
</dbReference>
<evidence type="ECO:0000256" key="14">
    <source>
        <dbReference type="RuleBase" id="RU003465"/>
    </source>
</evidence>
<dbReference type="SMART" id="SM00332">
    <property type="entry name" value="PP2Cc"/>
    <property type="match status" value="1"/>
</dbReference>
<sequence length="381" mass="42450">MFYLNSPSHKENIEDPKSKRLSHIHPSTPQSKRTIAFPSESISPINILSSRNSEKRFFPKDISLNIKASNKENGVIKAYAAVTDQGLVRNYNEDRVSIILNIIKPLHRKSETWPYCAFFGIYDGHGGSKCADFLRDNLHQLIFKDPRFPFNAPEAIREGFRQAEMIFTSNADCCDPKEKSGSCALVVMIVGDVCYVVNLGDSRAIMSGNNGRKIFALSKDHKPCDDDEIRRIICGGGKVYQSTITTANGQSILGPYRVSPGRLSVSRTFGDLYAKSPDLGGNPDVIISQPDIKAFKILPEHDFILIGTDGVFDKLTNKEIIQCCWNRNLPNIESNPHTQAANAVNNVMTASMNRKSLDNLTAVVIAFDNFHKMKFGLTDME</sequence>
<comment type="catalytic activity">
    <reaction evidence="13">
        <text>O-phospho-L-threonyl-[protein] + H2O = L-threonyl-[protein] + phosphate</text>
        <dbReference type="Rhea" id="RHEA:47004"/>
        <dbReference type="Rhea" id="RHEA-COMP:11060"/>
        <dbReference type="Rhea" id="RHEA-COMP:11605"/>
        <dbReference type="ChEBI" id="CHEBI:15377"/>
        <dbReference type="ChEBI" id="CHEBI:30013"/>
        <dbReference type="ChEBI" id="CHEBI:43474"/>
        <dbReference type="ChEBI" id="CHEBI:61977"/>
        <dbReference type="EC" id="3.1.3.16"/>
    </reaction>
</comment>
<dbReference type="InterPro" id="IPR015655">
    <property type="entry name" value="PP2C"/>
</dbReference>
<keyword evidence="11" id="KW-0464">Manganese</keyword>
<dbReference type="EC" id="3.1.3.16" evidence="5"/>
<keyword evidence="9 14" id="KW-0904">Protein phosphatase</keyword>
<gene>
    <name evidence="17" type="ORF">SteCoe_8530</name>
</gene>
<keyword evidence="18" id="KW-1185">Reference proteome</keyword>
<comment type="similarity">
    <text evidence="4 14">Belongs to the PP2C family.</text>
</comment>
<dbReference type="AlphaFoldDB" id="A0A1R2CK00"/>
<dbReference type="InterPro" id="IPR001932">
    <property type="entry name" value="PPM-type_phosphatase-like_dom"/>
</dbReference>
<keyword evidence="10" id="KW-0472">Membrane</keyword>
<evidence type="ECO:0000313" key="18">
    <source>
        <dbReference type="Proteomes" id="UP000187209"/>
    </source>
</evidence>
<dbReference type="InterPro" id="IPR036457">
    <property type="entry name" value="PPM-type-like_dom_sf"/>
</dbReference>
<feature type="region of interest" description="Disordered" evidence="15">
    <location>
        <begin position="1"/>
        <end position="31"/>
    </location>
</feature>
<evidence type="ECO:0000256" key="15">
    <source>
        <dbReference type="SAM" id="MobiDB-lite"/>
    </source>
</evidence>
<dbReference type="GO" id="GO:0016020">
    <property type="term" value="C:membrane"/>
    <property type="evidence" value="ECO:0007669"/>
    <property type="project" value="UniProtKB-SubCell"/>
</dbReference>
<name>A0A1R2CK00_9CILI</name>
<dbReference type="PROSITE" id="PS01032">
    <property type="entry name" value="PPM_1"/>
    <property type="match status" value="1"/>
</dbReference>
<organism evidence="17 18">
    <name type="scientific">Stentor coeruleus</name>
    <dbReference type="NCBI Taxonomy" id="5963"/>
    <lineage>
        <taxon>Eukaryota</taxon>
        <taxon>Sar</taxon>
        <taxon>Alveolata</taxon>
        <taxon>Ciliophora</taxon>
        <taxon>Postciliodesmatophora</taxon>
        <taxon>Heterotrichea</taxon>
        <taxon>Heterotrichida</taxon>
        <taxon>Stentoridae</taxon>
        <taxon>Stentor</taxon>
    </lineage>
</organism>